<evidence type="ECO:0000256" key="9">
    <source>
        <dbReference type="RuleBase" id="RU365103"/>
    </source>
</evidence>
<dbReference type="PANTHER" id="PTHR42755">
    <property type="entry name" value="3-DEOXY-MANNO-OCTULOSONATE CYTIDYLYLTRANSFERASE"/>
    <property type="match status" value="1"/>
</dbReference>
<feature type="site" description="Transition state stabilizer" evidence="8">
    <location>
        <position position="117"/>
    </location>
</feature>
<keyword evidence="4 9" id="KW-0808">Transferase</keyword>
<dbReference type="GO" id="GO:0009245">
    <property type="term" value="P:lipid A biosynthetic process"/>
    <property type="evidence" value="ECO:0007669"/>
    <property type="project" value="TreeGrafter"/>
</dbReference>
<evidence type="ECO:0000256" key="3">
    <source>
        <dbReference type="ARBA" id="ARBA00019077"/>
    </source>
</evidence>
<dbReference type="Pfam" id="PF04413">
    <property type="entry name" value="Glycos_transf_N"/>
    <property type="match status" value="1"/>
</dbReference>
<feature type="site" description="Transition state stabilizer" evidence="8">
    <location>
        <position position="195"/>
    </location>
</feature>
<dbReference type="PANTHER" id="PTHR42755:SF1">
    <property type="entry name" value="3-DEOXY-D-MANNO-OCTULOSONIC ACID TRANSFERASE, MITOCHONDRIAL-RELATED"/>
    <property type="match status" value="1"/>
</dbReference>
<dbReference type="Gene3D" id="3.40.50.2000">
    <property type="entry name" value="Glycogen Phosphorylase B"/>
    <property type="match status" value="1"/>
</dbReference>
<evidence type="ECO:0000256" key="5">
    <source>
        <dbReference type="ARBA" id="ARBA00031445"/>
    </source>
</evidence>
<dbReference type="SUPFAM" id="SSF53756">
    <property type="entry name" value="UDP-Glycosyltransferase/glycogen phosphorylase"/>
    <property type="match status" value="1"/>
</dbReference>
<feature type="domain" description="3-deoxy-D-manno-octulosonic-acid transferase N-terminal" evidence="10">
    <location>
        <begin position="19"/>
        <end position="197"/>
    </location>
</feature>
<comment type="caution">
    <text evidence="11">The sequence shown here is derived from an EMBL/GenBank/DDBJ whole genome shotgun (WGS) entry which is preliminary data.</text>
</comment>
<comment type="similarity">
    <text evidence="9">Belongs to the glycosyltransferase group 1 family.</text>
</comment>
<comment type="function">
    <text evidence="9">Involved in lipopolysaccharide (LPS) biosynthesis. Catalyzes the transfer of 3-deoxy-D-manno-octulosonate (Kdo) residue(s) from CMP-Kdo to lipid IV(A), the tetraacyldisaccharide-1,4'-bisphosphate precursor of lipid A.</text>
</comment>
<evidence type="ECO:0000259" key="10">
    <source>
        <dbReference type="Pfam" id="PF04413"/>
    </source>
</evidence>
<evidence type="ECO:0000256" key="7">
    <source>
        <dbReference type="PIRSR" id="PIRSR639901-1"/>
    </source>
</evidence>
<protein>
    <recommendedName>
        <fullName evidence="3 9">3-deoxy-D-manno-octulosonic acid transferase</fullName>
        <shortName evidence="9">Kdo transferase</shortName>
        <ecNumber evidence="2 9">2.4.99.12</ecNumber>
    </recommendedName>
    <alternativeName>
        <fullName evidence="5 9">Lipid IV(A) 3-deoxy-D-manno-octulosonic acid transferase</fullName>
    </alternativeName>
</protein>
<evidence type="ECO:0000256" key="2">
    <source>
        <dbReference type="ARBA" id="ARBA00012621"/>
    </source>
</evidence>
<feature type="active site" description="Proton acceptor" evidence="7">
    <location>
        <position position="47"/>
    </location>
</feature>
<evidence type="ECO:0000313" key="11">
    <source>
        <dbReference type="EMBL" id="HFK98234.1"/>
    </source>
</evidence>
<dbReference type="GO" id="GO:0043842">
    <property type="term" value="F:Kdo transferase activity"/>
    <property type="evidence" value="ECO:0007669"/>
    <property type="project" value="UniProtKB-EC"/>
</dbReference>
<dbReference type="EMBL" id="DSTK01000039">
    <property type="protein sequence ID" value="HFK98234.1"/>
    <property type="molecule type" value="Genomic_DNA"/>
</dbReference>
<dbReference type="InterPro" id="IPR039901">
    <property type="entry name" value="Kdotransferase"/>
</dbReference>
<dbReference type="AlphaFoldDB" id="A0A831ZT98"/>
<name>A0A831ZT98_9BACT</name>
<keyword evidence="9" id="KW-0448">Lipopolysaccharide biosynthesis</keyword>
<accession>A0A831ZT98</accession>
<evidence type="ECO:0000256" key="4">
    <source>
        <dbReference type="ARBA" id="ARBA00022679"/>
    </source>
</evidence>
<dbReference type="GO" id="GO:0005886">
    <property type="term" value="C:plasma membrane"/>
    <property type="evidence" value="ECO:0007669"/>
    <property type="project" value="UniProtKB-SubCell"/>
</dbReference>
<keyword evidence="9" id="KW-1003">Cell membrane</keyword>
<dbReference type="Gene3D" id="3.40.50.11720">
    <property type="entry name" value="3-Deoxy-D-manno-octulosonic-acid transferase, N-terminal domain"/>
    <property type="match status" value="1"/>
</dbReference>
<organism evidence="11">
    <name type="scientific">Desulfacinum infernum</name>
    <dbReference type="NCBI Taxonomy" id="35837"/>
    <lineage>
        <taxon>Bacteria</taxon>
        <taxon>Pseudomonadati</taxon>
        <taxon>Thermodesulfobacteriota</taxon>
        <taxon>Syntrophobacteria</taxon>
        <taxon>Syntrophobacterales</taxon>
        <taxon>Syntrophobacteraceae</taxon>
        <taxon>Desulfacinum</taxon>
    </lineage>
</organism>
<comment type="subcellular location">
    <subcellularLocation>
        <location evidence="9">Cell membrane</location>
    </subcellularLocation>
</comment>
<evidence type="ECO:0000256" key="8">
    <source>
        <dbReference type="PIRSR" id="PIRSR639901-2"/>
    </source>
</evidence>
<dbReference type="InterPro" id="IPR038107">
    <property type="entry name" value="Glycos_transf_N_sf"/>
</dbReference>
<evidence type="ECO:0000256" key="6">
    <source>
        <dbReference type="ARBA" id="ARBA00049183"/>
    </source>
</evidence>
<sequence>MLGKGKERFPMAQGERNFWRSRLFVDKAPKPVPAGPRIWFHAASVGEVNGSLGIFNRLGAACPHAALYLSVGTPQGYRFARSHVPDGVQVFPAPVDVPWAVCRTVSRLCPDLFVALESEFWPVLHWCLRKHRIPVVLLNGRVSERSVGRYRRLSFVFGRVFRAIRWASVKTVEDARRLASLGVPAHRIAVMGSAKYDSLSDRADPSVIHGWRRRLEIPDGTPVVVGGSLRGAECRTLLEIFKDLKDDHPDLVGLFAPRHLDRVPQMIQWLERHHLPYELLSSFLSQTPKGRGSDWVVVDCIGHLFELYGLGDLIFCGGTLVPVGGHNIVEPVAWGKRVYYGPYTDKVFEEHRVLSRYGVGVMVPDAETLSHRWRDALAAGPLSASAKGAARQALDELTGAADRQVAGLQRFLDRPRAFAPDLP</sequence>
<dbReference type="UniPathway" id="UPA00958"/>
<dbReference type="GO" id="GO:0009244">
    <property type="term" value="P:lipopolysaccharide core region biosynthetic process"/>
    <property type="evidence" value="ECO:0007669"/>
    <property type="project" value="UniProtKB-UniRule"/>
</dbReference>
<dbReference type="InterPro" id="IPR007507">
    <property type="entry name" value="Glycos_transf_N"/>
</dbReference>
<comment type="catalytic activity">
    <reaction evidence="6 9">
        <text>lipid IVA (E. coli) + CMP-3-deoxy-beta-D-manno-octulosonate = alpha-Kdo-(2-&gt;6)-lipid IVA (E. coli) + CMP + H(+)</text>
        <dbReference type="Rhea" id="RHEA:28066"/>
        <dbReference type="ChEBI" id="CHEBI:15378"/>
        <dbReference type="ChEBI" id="CHEBI:58603"/>
        <dbReference type="ChEBI" id="CHEBI:60364"/>
        <dbReference type="ChEBI" id="CHEBI:60377"/>
        <dbReference type="ChEBI" id="CHEBI:85987"/>
        <dbReference type="EC" id="2.4.99.12"/>
    </reaction>
</comment>
<gene>
    <name evidence="11" type="ORF">ENS06_13060</name>
</gene>
<proteinExistence type="inferred from homology"/>
<evidence type="ECO:0000256" key="1">
    <source>
        <dbReference type="ARBA" id="ARBA00004713"/>
    </source>
</evidence>
<comment type="pathway">
    <text evidence="1 9">Bacterial outer membrane biogenesis; LPS core biosynthesis.</text>
</comment>
<keyword evidence="9" id="KW-0472">Membrane</keyword>
<reference evidence="11" key="1">
    <citation type="journal article" date="2020" name="mSystems">
        <title>Genome- and Community-Level Interaction Insights into Carbon Utilization and Element Cycling Functions of Hydrothermarchaeota in Hydrothermal Sediment.</title>
        <authorList>
            <person name="Zhou Z."/>
            <person name="Liu Y."/>
            <person name="Xu W."/>
            <person name="Pan J."/>
            <person name="Luo Z.H."/>
            <person name="Li M."/>
        </authorList>
    </citation>
    <scope>NUCLEOTIDE SEQUENCE [LARGE SCALE GENOMIC DNA]</scope>
    <source>
        <strain evidence="11">SpSt-456</strain>
    </source>
</reference>
<dbReference type="EC" id="2.4.99.12" evidence="2 9"/>